<dbReference type="STRING" id="1239962.C943_01317"/>
<name>M7X554_9BACT</name>
<evidence type="ECO:0000256" key="1">
    <source>
        <dbReference type="SAM" id="Coils"/>
    </source>
</evidence>
<proteinExistence type="predicted"/>
<dbReference type="InParanoid" id="M7X554"/>
<feature type="transmembrane region" description="Helical" evidence="2">
    <location>
        <begin position="159"/>
        <end position="178"/>
    </location>
</feature>
<dbReference type="RefSeq" id="WP_008629097.1">
    <property type="nucleotide sequence ID" value="NZ_AMZY02000013.1"/>
</dbReference>
<keyword evidence="1" id="KW-0175">Coiled coil</keyword>
<dbReference type="AlphaFoldDB" id="M7X554"/>
<reference evidence="3" key="1">
    <citation type="submission" date="2013-01" db="EMBL/GenBank/DDBJ databases">
        <title>Genome assembly of Mariniradius saccharolyticus AK6.</title>
        <authorList>
            <person name="Vaidya B."/>
            <person name="Khatri I."/>
            <person name="Tanuku N.R.S."/>
            <person name="Subramanian S."/>
            <person name="Pinnaka A."/>
        </authorList>
    </citation>
    <scope>NUCLEOTIDE SEQUENCE [LARGE SCALE GENOMIC DNA]</scope>
    <source>
        <strain evidence="3">AK6</strain>
    </source>
</reference>
<feature type="transmembrane region" description="Helical" evidence="2">
    <location>
        <begin position="334"/>
        <end position="359"/>
    </location>
</feature>
<evidence type="ECO:0000313" key="3">
    <source>
        <dbReference type="EMBL" id="EMS32590.1"/>
    </source>
</evidence>
<feature type="coiled-coil region" evidence="1">
    <location>
        <begin position="442"/>
        <end position="480"/>
    </location>
</feature>
<keyword evidence="2" id="KW-0812">Transmembrane</keyword>
<dbReference type="Proteomes" id="UP000010953">
    <property type="component" value="Unassembled WGS sequence"/>
</dbReference>
<keyword evidence="2" id="KW-1133">Transmembrane helix</keyword>
<comment type="caution">
    <text evidence="3">The sequence shown here is derived from an EMBL/GenBank/DDBJ whole genome shotgun (WGS) entry which is preliminary data.</text>
</comment>
<evidence type="ECO:0000313" key="4">
    <source>
        <dbReference type="Proteomes" id="UP000010953"/>
    </source>
</evidence>
<feature type="transmembrane region" description="Helical" evidence="2">
    <location>
        <begin position="93"/>
        <end position="115"/>
    </location>
</feature>
<gene>
    <name evidence="3" type="ORF">C943_01317</name>
</gene>
<dbReference type="EMBL" id="AMZY02000013">
    <property type="protein sequence ID" value="EMS32590.1"/>
    <property type="molecule type" value="Genomic_DNA"/>
</dbReference>
<keyword evidence="4" id="KW-1185">Reference proteome</keyword>
<accession>M7X554</accession>
<sequence>MEEEVNEIVTDNLKDILKIVIAGFITLDFFSPITFRFIAGLFEEENSIMWTFATFRVIYLSVPLIFLFGFSIYKVNVKNLFNSYDVADFRRQFVALSIVFLLFLIFAFFGIGSFPLKTDTGIAVIKLQLILIVSVFLFLFIYFVFSLRRDKKFGNFTPIVYIFLFSITIGATILFFRLGNGKPNKEHFSTYLDTLYVNPFTKQKNFKDASKYVDSLDSAKESITKLTFEIAMKANLFGADVDNNGTLKRLYSPMSNPLELSSIMSDKVSNNGKIFNQLQDDSKKLDNDVIKISELQEINARANFIDRSLTFSLFQAESSLAQEARHAREAAVSLLRFVQVVELIFLISIIALLWLTIRFFKSFKSLAGETMYLQTTLIIYLLMAVQMVKPIDPRHIDINDPGWPFTQPTWYLPGYIQSIGTISNTTPSIGINTDKTTVIIRERVLQEEITKIKDEVASLRNLLDNKMEELGENVSKIKTEFE</sequence>
<evidence type="ECO:0000256" key="2">
    <source>
        <dbReference type="SAM" id="Phobius"/>
    </source>
</evidence>
<keyword evidence="2" id="KW-0472">Membrane</keyword>
<protein>
    <submittedName>
        <fullName evidence="3">Uncharacterized protein</fullName>
    </submittedName>
</protein>
<feature type="transmembrane region" description="Helical" evidence="2">
    <location>
        <begin position="16"/>
        <end position="38"/>
    </location>
</feature>
<organism evidence="3 4">
    <name type="scientific">Mariniradius saccharolyticus AK6</name>
    <dbReference type="NCBI Taxonomy" id="1239962"/>
    <lineage>
        <taxon>Bacteria</taxon>
        <taxon>Pseudomonadati</taxon>
        <taxon>Bacteroidota</taxon>
        <taxon>Cytophagia</taxon>
        <taxon>Cytophagales</taxon>
        <taxon>Cyclobacteriaceae</taxon>
        <taxon>Mariniradius</taxon>
    </lineage>
</organism>
<feature type="transmembrane region" description="Helical" evidence="2">
    <location>
        <begin position="127"/>
        <end position="147"/>
    </location>
</feature>
<feature type="transmembrane region" description="Helical" evidence="2">
    <location>
        <begin position="50"/>
        <end position="73"/>
    </location>
</feature>
<feature type="transmembrane region" description="Helical" evidence="2">
    <location>
        <begin position="371"/>
        <end position="388"/>
    </location>
</feature>